<evidence type="ECO:0000313" key="2">
    <source>
        <dbReference type="EMBL" id="KAJ8940459.1"/>
    </source>
</evidence>
<name>A0AAV8XPT5_9CUCU</name>
<feature type="domain" description="RHD" evidence="1">
    <location>
        <begin position="22"/>
        <end position="103"/>
    </location>
</feature>
<evidence type="ECO:0000259" key="1">
    <source>
        <dbReference type="PROSITE" id="PS50254"/>
    </source>
</evidence>
<dbReference type="Proteomes" id="UP001162162">
    <property type="component" value="Unassembled WGS sequence"/>
</dbReference>
<dbReference type="InterPro" id="IPR000451">
    <property type="entry name" value="NFkB/Dor"/>
</dbReference>
<evidence type="ECO:0000313" key="3">
    <source>
        <dbReference type="Proteomes" id="UP001162162"/>
    </source>
</evidence>
<dbReference type="GO" id="GO:0045087">
    <property type="term" value="P:innate immune response"/>
    <property type="evidence" value="ECO:0007669"/>
    <property type="project" value="TreeGrafter"/>
</dbReference>
<dbReference type="GO" id="GO:0034097">
    <property type="term" value="P:response to cytokine"/>
    <property type="evidence" value="ECO:0007669"/>
    <property type="project" value="TreeGrafter"/>
</dbReference>
<dbReference type="PANTHER" id="PTHR24169:SF25">
    <property type="entry name" value="DORSAL-RELATED IMMUNITY FACTOR DIF-RELATED"/>
    <property type="match status" value="1"/>
</dbReference>
<dbReference type="GO" id="GO:0038061">
    <property type="term" value="P:non-canonical NF-kappaB signal transduction"/>
    <property type="evidence" value="ECO:0007669"/>
    <property type="project" value="TreeGrafter"/>
</dbReference>
<accession>A0AAV8XPT5</accession>
<gene>
    <name evidence="2" type="ORF">NQ318_007160</name>
</gene>
<dbReference type="GO" id="GO:0000981">
    <property type="term" value="F:DNA-binding transcription factor activity, RNA polymerase II-specific"/>
    <property type="evidence" value="ECO:0007669"/>
    <property type="project" value="TreeGrafter"/>
</dbReference>
<dbReference type="Pfam" id="PF00554">
    <property type="entry name" value="RHD_DNA_bind"/>
    <property type="match status" value="1"/>
</dbReference>
<dbReference type="SUPFAM" id="SSF49417">
    <property type="entry name" value="p53-like transcription factors"/>
    <property type="match status" value="1"/>
</dbReference>
<dbReference type="AlphaFoldDB" id="A0AAV8XPT5"/>
<dbReference type="GO" id="GO:0005634">
    <property type="term" value="C:nucleus"/>
    <property type="evidence" value="ECO:0007669"/>
    <property type="project" value="TreeGrafter"/>
</dbReference>
<dbReference type="GO" id="GO:0000978">
    <property type="term" value="F:RNA polymerase II cis-regulatory region sequence-specific DNA binding"/>
    <property type="evidence" value="ECO:0007669"/>
    <property type="project" value="TreeGrafter"/>
</dbReference>
<dbReference type="GO" id="GO:0045944">
    <property type="term" value="P:positive regulation of transcription by RNA polymerase II"/>
    <property type="evidence" value="ECO:0007669"/>
    <property type="project" value="TreeGrafter"/>
</dbReference>
<dbReference type="Gene3D" id="2.60.40.340">
    <property type="entry name" value="Rel homology domain (RHD), DNA-binding domain"/>
    <property type="match status" value="1"/>
</dbReference>
<proteinExistence type="predicted"/>
<comment type="caution">
    <text evidence="2">The sequence shown here is derived from an EMBL/GenBank/DDBJ whole genome shotgun (WGS) entry which is preliminary data.</text>
</comment>
<sequence>MESANRAEQEQSASTFVQIYFRPHPHNLVGREGCKRGVCTLEIPTDTMTVHFSNLGIQCVKKKDIEHALRVREEIRVDPFRNMAEISRTESTEISRTATALTYSGLWREVEAIAGVDDWNFFADLN</sequence>
<dbReference type="InterPro" id="IPR037059">
    <property type="entry name" value="RHD_DNA_bind_dom_sf"/>
</dbReference>
<dbReference type="GO" id="GO:0005737">
    <property type="term" value="C:cytoplasm"/>
    <property type="evidence" value="ECO:0007669"/>
    <property type="project" value="InterPro"/>
</dbReference>
<dbReference type="EMBL" id="JAPWTK010000431">
    <property type="protein sequence ID" value="KAJ8940459.1"/>
    <property type="molecule type" value="Genomic_DNA"/>
</dbReference>
<dbReference type="InterPro" id="IPR008967">
    <property type="entry name" value="p53-like_TF_DNA-bd_sf"/>
</dbReference>
<dbReference type="GO" id="GO:0033554">
    <property type="term" value="P:cellular response to stress"/>
    <property type="evidence" value="ECO:0007669"/>
    <property type="project" value="TreeGrafter"/>
</dbReference>
<keyword evidence="3" id="KW-1185">Reference proteome</keyword>
<dbReference type="PANTHER" id="PTHR24169">
    <property type="entry name" value="NUCLEAR FACTOR NF-KAPPA-B PROTEIN"/>
    <property type="match status" value="1"/>
</dbReference>
<organism evidence="2 3">
    <name type="scientific">Aromia moschata</name>
    <dbReference type="NCBI Taxonomy" id="1265417"/>
    <lineage>
        <taxon>Eukaryota</taxon>
        <taxon>Metazoa</taxon>
        <taxon>Ecdysozoa</taxon>
        <taxon>Arthropoda</taxon>
        <taxon>Hexapoda</taxon>
        <taxon>Insecta</taxon>
        <taxon>Pterygota</taxon>
        <taxon>Neoptera</taxon>
        <taxon>Endopterygota</taxon>
        <taxon>Coleoptera</taxon>
        <taxon>Polyphaga</taxon>
        <taxon>Cucujiformia</taxon>
        <taxon>Chrysomeloidea</taxon>
        <taxon>Cerambycidae</taxon>
        <taxon>Cerambycinae</taxon>
        <taxon>Callichromatini</taxon>
        <taxon>Aromia</taxon>
    </lineage>
</organism>
<reference evidence="2" key="1">
    <citation type="journal article" date="2023" name="Insect Mol. Biol.">
        <title>Genome sequencing provides insights into the evolution of gene families encoding plant cell wall-degrading enzymes in longhorned beetles.</title>
        <authorList>
            <person name="Shin N.R."/>
            <person name="Okamura Y."/>
            <person name="Kirsch R."/>
            <person name="Pauchet Y."/>
        </authorList>
    </citation>
    <scope>NUCLEOTIDE SEQUENCE</scope>
    <source>
        <strain evidence="2">AMC_N1</strain>
    </source>
</reference>
<dbReference type="InterPro" id="IPR011539">
    <property type="entry name" value="RHD_DNA_bind_dom"/>
</dbReference>
<dbReference type="PROSITE" id="PS50254">
    <property type="entry name" value="REL_2"/>
    <property type="match status" value="1"/>
</dbReference>
<dbReference type="GO" id="GO:0007249">
    <property type="term" value="P:canonical NF-kappaB signal transduction"/>
    <property type="evidence" value="ECO:0007669"/>
    <property type="project" value="TreeGrafter"/>
</dbReference>
<protein>
    <recommendedName>
        <fullName evidence="1">RHD domain-containing protein</fullName>
    </recommendedName>
</protein>